<dbReference type="Gene3D" id="3.90.320.10">
    <property type="match status" value="1"/>
</dbReference>
<dbReference type="AlphaFoldDB" id="A0A212KG91"/>
<sequence length="263" mass="29078">MGNRDASVGQVGQAWEGEVMLDFNSTSTFPERFEALIDAGLQAREQQQAKRQYLGASRLGVSCERQLQYEYAQAPVDPDKGFSGRILRIFERGHRMEDAMVGWLRAAGFVLKTEGKDGQQFGFSVADGKLQGHCDGVFVDGPDGFAYPALWENKCVGTKAFRELQKSGLAVSKPIYHAQVVTYQAYLGLHEHPAIFTAVNADSMEIYTELVPFDAALAQKMSDRAVRVIQATEAGELLPRAFAEASHFECKFCSYAQRCWGGV</sequence>
<organism evidence="1">
    <name type="scientific">uncultured delta proteobacterium</name>
    <dbReference type="NCBI Taxonomy" id="34034"/>
    <lineage>
        <taxon>Bacteria</taxon>
        <taxon>Deltaproteobacteria</taxon>
        <taxon>environmental samples</taxon>
    </lineage>
</organism>
<name>A0A212KG91_9DELT</name>
<dbReference type="EMBL" id="FLUQ01000007">
    <property type="protein sequence ID" value="SBW10756.1"/>
    <property type="molecule type" value="Genomic_DNA"/>
</dbReference>
<evidence type="ECO:0008006" key="2">
    <source>
        <dbReference type="Google" id="ProtNLM"/>
    </source>
</evidence>
<accession>A0A212KG91</accession>
<evidence type="ECO:0000313" key="1">
    <source>
        <dbReference type="EMBL" id="SBW10756.1"/>
    </source>
</evidence>
<dbReference type="InterPro" id="IPR011604">
    <property type="entry name" value="PDDEXK-like_dom_sf"/>
</dbReference>
<protein>
    <recommendedName>
        <fullName evidence="2">PD-(D/E)XK endonuclease-like domain-containing protein</fullName>
    </recommendedName>
</protein>
<gene>
    <name evidence="1" type="ORF">KL86DPRO_70009</name>
</gene>
<reference evidence="1" key="1">
    <citation type="submission" date="2016-04" db="EMBL/GenBank/DDBJ databases">
        <authorList>
            <person name="Evans L.H."/>
            <person name="Alamgir A."/>
            <person name="Owens N."/>
            <person name="Weber N.D."/>
            <person name="Virtaneva K."/>
            <person name="Barbian K."/>
            <person name="Babar A."/>
            <person name="Rosenke K."/>
        </authorList>
    </citation>
    <scope>NUCLEOTIDE SEQUENCE</scope>
    <source>
        <strain evidence="1">86</strain>
    </source>
</reference>
<proteinExistence type="predicted"/>